<gene>
    <name evidence="2" type="ORF">UFOVP413_42</name>
</gene>
<feature type="domain" description="Helix-turn-helix" evidence="1">
    <location>
        <begin position="8"/>
        <end position="56"/>
    </location>
</feature>
<dbReference type="Pfam" id="PF12728">
    <property type="entry name" value="HTH_17"/>
    <property type="match status" value="1"/>
</dbReference>
<dbReference type="SUPFAM" id="SSF46955">
    <property type="entry name" value="Putative DNA-binding domain"/>
    <property type="match status" value="1"/>
</dbReference>
<dbReference type="Gene3D" id="1.10.238.160">
    <property type="match status" value="1"/>
</dbReference>
<dbReference type="InterPro" id="IPR009061">
    <property type="entry name" value="DNA-bd_dom_put_sf"/>
</dbReference>
<evidence type="ECO:0000313" key="2">
    <source>
        <dbReference type="EMBL" id="CAB4141096.1"/>
    </source>
</evidence>
<reference evidence="2" key="1">
    <citation type="submission" date="2020-04" db="EMBL/GenBank/DDBJ databases">
        <authorList>
            <person name="Chiriac C."/>
            <person name="Salcher M."/>
            <person name="Ghai R."/>
            <person name="Kavagutti S V."/>
        </authorList>
    </citation>
    <scope>NUCLEOTIDE SEQUENCE</scope>
</reference>
<organism evidence="2">
    <name type="scientific">uncultured Caudovirales phage</name>
    <dbReference type="NCBI Taxonomy" id="2100421"/>
    <lineage>
        <taxon>Viruses</taxon>
        <taxon>Duplodnaviria</taxon>
        <taxon>Heunggongvirae</taxon>
        <taxon>Uroviricota</taxon>
        <taxon>Caudoviricetes</taxon>
        <taxon>Peduoviridae</taxon>
        <taxon>Maltschvirus</taxon>
        <taxon>Maltschvirus maltsch</taxon>
    </lineage>
</organism>
<accession>A0A6J5M7K2</accession>
<sequence length="59" mass="6652">MKDDRIFRPKEAAQYLGISPSTLYDYVKIGRLDKPLKIGKRASGFRLSSLEKFLSSTAS</sequence>
<evidence type="ECO:0000259" key="1">
    <source>
        <dbReference type="Pfam" id="PF12728"/>
    </source>
</evidence>
<protein>
    <submittedName>
        <fullName evidence="2">AlpA Predicted transcriptional regulator</fullName>
    </submittedName>
</protein>
<name>A0A6J5M7K2_9CAUD</name>
<dbReference type="InterPro" id="IPR041657">
    <property type="entry name" value="HTH_17"/>
</dbReference>
<proteinExistence type="predicted"/>
<dbReference type="EMBL" id="LR796386">
    <property type="protein sequence ID" value="CAB4141096.1"/>
    <property type="molecule type" value="Genomic_DNA"/>
</dbReference>